<protein>
    <submittedName>
        <fullName evidence="2">Uncharacterized protein</fullName>
    </submittedName>
</protein>
<evidence type="ECO:0000256" key="1">
    <source>
        <dbReference type="SAM" id="SignalP"/>
    </source>
</evidence>
<dbReference type="EMBL" id="JAGIXG020000070">
    <property type="protein sequence ID" value="KAI6778384.1"/>
    <property type="molecule type" value="Genomic_DNA"/>
</dbReference>
<dbReference type="Proteomes" id="UP001055219">
    <property type="component" value="Unassembled WGS sequence"/>
</dbReference>
<proteinExistence type="predicted"/>
<organism evidence="2 3">
    <name type="scientific">Emericellopsis cladophorae</name>
    <dbReference type="NCBI Taxonomy" id="2686198"/>
    <lineage>
        <taxon>Eukaryota</taxon>
        <taxon>Fungi</taxon>
        <taxon>Dikarya</taxon>
        <taxon>Ascomycota</taxon>
        <taxon>Pezizomycotina</taxon>
        <taxon>Sordariomycetes</taxon>
        <taxon>Hypocreomycetidae</taxon>
        <taxon>Hypocreales</taxon>
        <taxon>Bionectriaceae</taxon>
        <taxon>Emericellopsis</taxon>
    </lineage>
</organism>
<gene>
    <name evidence="2" type="ORF">J7T54_000502</name>
</gene>
<sequence length="116" mass="12160">MLFKTFLLVGLASFSSAAVARPRAVGCGGGCPEGQACVQYGEMSGIMRCEAKRELAVGCGGGCPDGQACVQYGEMGGIMRCEAKRDLDSNDLVTRLDNPCPEGQSLHPYGGLMKCF</sequence>
<accession>A0A9Q0BBT1</accession>
<name>A0A9Q0BBT1_9HYPO</name>
<dbReference type="RefSeq" id="XP_051359240.1">
    <property type="nucleotide sequence ID" value="XM_051509821.1"/>
</dbReference>
<keyword evidence="1" id="KW-0732">Signal</keyword>
<dbReference type="AlphaFoldDB" id="A0A9Q0BBT1"/>
<evidence type="ECO:0000313" key="3">
    <source>
        <dbReference type="Proteomes" id="UP001055219"/>
    </source>
</evidence>
<dbReference type="GeneID" id="75827021"/>
<feature type="signal peptide" evidence="1">
    <location>
        <begin position="1"/>
        <end position="20"/>
    </location>
</feature>
<evidence type="ECO:0000313" key="2">
    <source>
        <dbReference type="EMBL" id="KAI6778384.1"/>
    </source>
</evidence>
<comment type="caution">
    <text evidence="2">The sequence shown here is derived from an EMBL/GenBank/DDBJ whole genome shotgun (WGS) entry which is preliminary data.</text>
</comment>
<keyword evidence="3" id="KW-1185">Reference proteome</keyword>
<reference evidence="2" key="1">
    <citation type="journal article" date="2021" name="J Fungi (Basel)">
        <title>Genomic and Metabolomic Analyses of the Marine Fungus Emericellopsis cladophorae: Insights into Saltwater Adaptability Mechanisms and Its Biosynthetic Potential.</title>
        <authorList>
            <person name="Goncalves M.F.M."/>
            <person name="Hilario S."/>
            <person name="Van de Peer Y."/>
            <person name="Esteves A.C."/>
            <person name="Alves A."/>
        </authorList>
    </citation>
    <scope>NUCLEOTIDE SEQUENCE</scope>
    <source>
        <strain evidence="2">MUM 19.33</strain>
    </source>
</reference>
<feature type="chain" id="PRO_5040429339" evidence="1">
    <location>
        <begin position="21"/>
        <end position="116"/>
    </location>
</feature>
<reference evidence="2" key="2">
    <citation type="submission" date="2022-07" db="EMBL/GenBank/DDBJ databases">
        <authorList>
            <person name="Goncalves M.F.M."/>
            <person name="Hilario S."/>
            <person name="Van De Peer Y."/>
            <person name="Esteves A.C."/>
            <person name="Alves A."/>
        </authorList>
    </citation>
    <scope>NUCLEOTIDE SEQUENCE</scope>
    <source>
        <strain evidence="2">MUM 19.33</strain>
    </source>
</reference>